<evidence type="ECO:0000256" key="1">
    <source>
        <dbReference type="SAM" id="MobiDB-lite"/>
    </source>
</evidence>
<dbReference type="AlphaFoldDB" id="A0A4Y1ZE50"/>
<dbReference type="EMBL" id="BEXB01000024">
    <property type="protein sequence ID" value="GAY77279.1"/>
    <property type="molecule type" value="Genomic_DNA"/>
</dbReference>
<dbReference type="Proteomes" id="UP000319716">
    <property type="component" value="Unassembled WGS sequence"/>
</dbReference>
<comment type="caution">
    <text evidence="2">The sequence shown here is derived from an EMBL/GenBank/DDBJ whole genome shotgun (WGS) entry which is preliminary data.</text>
</comment>
<proteinExistence type="predicted"/>
<sequence length="37" mass="3861">MQAKGDPADLSMSEEAAGCTRSHPVDASSRSVVRAQD</sequence>
<evidence type="ECO:0000313" key="2">
    <source>
        <dbReference type="EMBL" id="GAY77279.1"/>
    </source>
</evidence>
<organism evidence="2 3">
    <name type="scientific">Sporolactobacillus inulinus</name>
    <dbReference type="NCBI Taxonomy" id="2078"/>
    <lineage>
        <taxon>Bacteria</taxon>
        <taxon>Bacillati</taxon>
        <taxon>Bacillota</taxon>
        <taxon>Bacilli</taxon>
        <taxon>Bacillales</taxon>
        <taxon>Sporolactobacillaceae</taxon>
        <taxon>Sporolactobacillus</taxon>
    </lineage>
</organism>
<feature type="region of interest" description="Disordered" evidence="1">
    <location>
        <begin position="1"/>
        <end position="37"/>
    </location>
</feature>
<accession>A0A4Y1ZE50</accession>
<evidence type="ECO:0000313" key="3">
    <source>
        <dbReference type="Proteomes" id="UP000319716"/>
    </source>
</evidence>
<name>A0A4Y1ZE50_9BACL</name>
<protein>
    <submittedName>
        <fullName evidence="2">Uncharacterized protein</fullName>
    </submittedName>
</protein>
<reference evidence="2 3" key="1">
    <citation type="submission" date="2017-11" db="EMBL/GenBank/DDBJ databases">
        <title>Draft Genome Sequence of Sporolactobacillus inulinus NBRC 111894 Isolated from Koso, a Japanese Sugar-Vegetable Fermented Beverage.</title>
        <authorList>
            <person name="Chiou T.Y."/>
            <person name="Oshima K."/>
            <person name="Suda W."/>
            <person name="Hattori M."/>
            <person name="Takahashi T."/>
        </authorList>
    </citation>
    <scope>NUCLEOTIDE SEQUENCE [LARGE SCALE GENOMIC DNA]</scope>
    <source>
        <strain evidence="2 3">NBRC111894</strain>
    </source>
</reference>
<gene>
    <name evidence="2" type="ORF">NBRC111894_2833</name>
</gene>